<name>A0A0B1PBE9_UNCNE</name>
<dbReference type="HOGENOM" id="CLU_906720_0_0_1"/>
<organism evidence="2 3">
    <name type="scientific">Uncinula necator</name>
    <name type="common">Grape powdery mildew</name>
    <dbReference type="NCBI Taxonomy" id="52586"/>
    <lineage>
        <taxon>Eukaryota</taxon>
        <taxon>Fungi</taxon>
        <taxon>Dikarya</taxon>
        <taxon>Ascomycota</taxon>
        <taxon>Pezizomycotina</taxon>
        <taxon>Leotiomycetes</taxon>
        <taxon>Erysiphales</taxon>
        <taxon>Erysiphaceae</taxon>
        <taxon>Erysiphe</taxon>
    </lineage>
</organism>
<dbReference type="Proteomes" id="UP000030854">
    <property type="component" value="Unassembled WGS sequence"/>
</dbReference>
<dbReference type="STRING" id="52586.A0A0B1PBE9"/>
<dbReference type="EMBL" id="JNVN01000346">
    <property type="protein sequence ID" value="KHJ35578.1"/>
    <property type="molecule type" value="Genomic_DNA"/>
</dbReference>
<evidence type="ECO:0000313" key="2">
    <source>
        <dbReference type="EMBL" id="KHJ35578.1"/>
    </source>
</evidence>
<sequence>MDRLDQIRLVQNRVPEGSARCQELEFENYQEFITWLEIEKNQVVWNKHDTRGRRERPGVTRRATKIEWTERYRCPFSGKKRASRQSPNPHRKRKDSMKVGCTASIKAKKYIDSDRIKVVFDARHINHEPNSVSSWQRQRLPPVVKNWLKKVVTTGVNWETYKTVMKPDFEMLTALQSDGLASDLSVAVPQMLRVSNQQFNDYRRSHLKSIAQVDMNCEEDYERNELIYSGQTQKESQGPEGLHRFEELDKGAELKSQLLEVFNFILPLLDRYSQFSEVQRKLLDDATVSFQSFRRSFETLRPQSQIT</sequence>
<gene>
    <name evidence="2" type="ORF">EV44_g0780</name>
</gene>
<reference evidence="2 3" key="1">
    <citation type="journal article" date="2014" name="BMC Genomics">
        <title>Adaptive genomic structural variation in the grape powdery mildew pathogen, Erysiphe necator.</title>
        <authorList>
            <person name="Jones L."/>
            <person name="Riaz S."/>
            <person name="Morales-Cruz A."/>
            <person name="Amrine K.C."/>
            <person name="McGuire B."/>
            <person name="Gubler W.D."/>
            <person name="Walker M.A."/>
            <person name="Cantu D."/>
        </authorList>
    </citation>
    <scope>NUCLEOTIDE SEQUENCE [LARGE SCALE GENOMIC DNA]</scope>
    <source>
        <strain evidence="3">c</strain>
    </source>
</reference>
<keyword evidence="3" id="KW-1185">Reference proteome</keyword>
<dbReference type="AlphaFoldDB" id="A0A0B1PBE9"/>
<dbReference type="OrthoDB" id="3591352at2759"/>
<feature type="compositionally biased region" description="Basic residues" evidence="1">
    <location>
        <begin position="78"/>
        <end position="95"/>
    </location>
</feature>
<comment type="caution">
    <text evidence="2">The sequence shown here is derived from an EMBL/GenBank/DDBJ whole genome shotgun (WGS) entry which is preliminary data.</text>
</comment>
<evidence type="ECO:0000256" key="1">
    <source>
        <dbReference type="SAM" id="MobiDB-lite"/>
    </source>
</evidence>
<feature type="region of interest" description="Disordered" evidence="1">
    <location>
        <begin position="77"/>
        <end position="98"/>
    </location>
</feature>
<accession>A0A0B1PBE9</accession>
<proteinExistence type="predicted"/>
<protein>
    <submittedName>
        <fullName evidence="2">Uncharacterized protein</fullName>
    </submittedName>
</protein>
<evidence type="ECO:0000313" key="3">
    <source>
        <dbReference type="Proteomes" id="UP000030854"/>
    </source>
</evidence>